<dbReference type="SUPFAM" id="SSF53850">
    <property type="entry name" value="Periplasmic binding protein-like II"/>
    <property type="match status" value="1"/>
</dbReference>
<evidence type="ECO:0000259" key="6">
    <source>
        <dbReference type="PROSITE" id="PS50931"/>
    </source>
</evidence>
<sequence length="297" mass="32363">MPVVDLNLHHVRYLIAVVDDGHFGRAAARLYISAPSLSQQIRKLERAVGAELIDRSAHPLRPTPVGRRFLDDARVALAAADRAVAAVDAHLREEKRTLRLGFMTASTGQHSRSMIAALRARMPEAVVNLVELPWPQQSSAVRDGSVDASLVRPPVADTEGLEFDVLRPENRVAVLPADHRLAGRSAIAIGDLDGEVFVDDDEADPAWVRWWACDPRPSGVPVQYGPSVRTIDELLEAVASGEAIALTGEFVADIYRRPDVVFVPVTDVAPCALSLCTRTGDRSTLVVALRRAVRSRE</sequence>
<comment type="similarity">
    <text evidence="1">Belongs to the LysR transcriptional regulatory family.</text>
</comment>
<dbReference type="InterPro" id="IPR036388">
    <property type="entry name" value="WH-like_DNA-bd_sf"/>
</dbReference>
<dbReference type="Pfam" id="PF00126">
    <property type="entry name" value="HTH_1"/>
    <property type="match status" value="1"/>
</dbReference>
<protein>
    <submittedName>
        <fullName evidence="7">LysR family transcriptional regulator</fullName>
    </submittedName>
</protein>
<dbReference type="Proteomes" id="UP000582646">
    <property type="component" value="Unassembled WGS sequence"/>
</dbReference>
<dbReference type="Pfam" id="PF03466">
    <property type="entry name" value="LysR_substrate"/>
    <property type="match status" value="1"/>
</dbReference>
<evidence type="ECO:0000313" key="7">
    <source>
        <dbReference type="EMBL" id="NKY19928.1"/>
    </source>
</evidence>
<organism evidence="7 8">
    <name type="scientific">Tsukamurella spumae</name>
    <dbReference type="NCBI Taxonomy" id="44753"/>
    <lineage>
        <taxon>Bacteria</taxon>
        <taxon>Bacillati</taxon>
        <taxon>Actinomycetota</taxon>
        <taxon>Actinomycetes</taxon>
        <taxon>Mycobacteriales</taxon>
        <taxon>Tsukamurellaceae</taxon>
        <taxon>Tsukamurella</taxon>
    </lineage>
</organism>
<evidence type="ECO:0000313" key="8">
    <source>
        <dbReference type="Proteomes" id="UP000582646"/>
    </source>
</evidence>
<dbReference type="PRINTS" id="PR00039">
    <property type="entry name" value="HTHLYSR"/>
</dbReference>
<dbReference type="GO" id="GO:0003700">
    <property type="term" value="F:DNA-binding transcription factor activity"/>
    <property type="evidence" value="ECO:0007669"/>
    <property type="project" value="InterPro"/>
</dbReference>
<dbReference type="PANTHER" id="PTHR30346:SF0">
    <property type="entry name" value="HCA OPERON TRANSCRIPTIONAL ACTIVATOR HCAR"/>
    <property type="match status" value="1"/>
</dbReference>
<dbReference type="GO" id="GO:0032993">
    <property type="term" value="C:protein-DNA complex"/>
    <property type="evidence" value="ECO:0007669"/>
    <property type="project" value="TreeGrafter"/>
</dbReference>
<dbReference type="PROSITE" id="PS50931">
    <property type="entry name" value="HTH_LYSR"/>
    <property type="match status" value="1"/>
</dbReference>
<dbReference type="EMBL" id="JAAXOQ010000023">
    <property type="protein sequence ID" value="NKY19928.1"/>
    <property type="molecule type" value="Genomic_DNA"/>
</dbReference>
<gene>
    <name evidence="7" type="ORF">HF999_16320</name>
</gene>
<dbReference type="AlphaFoldDB" id="A0A846X346"/>
<dbReference type="GO" id="GO:0003677">
    <property type="term" value="F:DNA binding"/>
    <property type="evidence" value="ECO:0007669"/>
    <property type="project" value="UniProtKB-KW"/>
</dbReference>
<dbReference type="Gene3D" id="1.10.10.10">
    <property type="entry name" value="Winged helix-like DNA-binding domain superfamily/Winged helix DNA-binding domain"/>
    <property type="match status" value="1"/>
</dbReference>
<proteinExistence type="inferred from homology"/>
<dbReference type="CDD" id="cd08414">
    <property type="entry name" value="PBP2_LTTR_aromatics_like"/>
    <property type="match status" value="1"/>
</dbReference>
<evidence type="ECO:0000256" key="2">
    <source>
        <dbReference type="ARBA" id="ARBA00023015"/>
    </source>
</evidence>
<dbReference type="InterPro" id="IPR005119">
    <property type="entry name" value="LysR_subst-bd"/>
</dbReference>
<comment type="caution">
    <text evidence="7">The sequence shown here is derived from an EMBL/GenBank/DDBJ whole genome shotgun (WGS) entry which is preliminary data.</text>
</comment>
<keyword evidence="4" id="KW-0010">Activator</keyword>
<evidence type="ECO:0000256" key="1">
    <source>
        <dbReference type="ARBA" id="ARBA00009437"/>
    </source>
</evidence>
<dbReference type="SUPFAM" id="SSF46785">
    <property type="entry name" value="Winged helix' DNA-binding domain"/>
    <property type="match status" value="1"/>
</dbReference>
<keyword evidence="8" id="KW-1185">Reference proteome</keyword>
<keyword evidence="3" id="KW-0238">DNA-binding</keyword>
<dbReference type="PANTHER" id="PTHR30346">
    <property type="entry name" value="TRANSCRIPTIONAL DUAL REGULATOR HCAR-RELATED"/>
    <property type="match status" value="1"/>
</dbReference>
<reference evidence="7 8" key="1">
    <citation type="submission" date="2020-04" db="EMBL/GenBank/DDBJ databases">
        <title>MicrobeNet Type strains.</title>
        <authorList>
            <person name="Nicholson A.C."/>
        </authorList>
    </citation>
    <scope>NUCLEOTIDE SEQUENCE [LARGE SCALE GENOMIC DNA]</scope>
    <source>
        <strain evidence="7 8">DSM 44113</strain>
    </source>
</reference>
<dbReference type="InterPro" id="IPR000847">
    <property type="entry name" value="LysR_HTH_N"/>
</dbReference>
<dbReference type="Gene3D" id="3.40.190.10">
    <property type="entry name" value="Periplasmic binding protein-like II"/>
    <property type="match status" value="2"/>
</dbReference>
<evidence type="ECO:0000256" key="3">
    <source>
        <dbReference type="ARBA" id="ARBA00023125"/>
    </source>
</evidence>
<evidence type="ECO:0000256" key="5">
    <source>
        <dbReference type="ARBA" id="ARBA00023163"/>
    </source>
</evidence>
<keyword evidence="5" id="KW-0804">Transcription</keyword>
<accession>A0A846X346</accession>
<feature type="domain" description="HTH lysR-type" evidence="6">
    <location>
        <begin position="6"/>
        <end position="63"/>
    </location>
</feature>
<name>A0A846X346_9ACTN</name>
<dbReference type="InterPro" id="IPR036390">
    <property type="entry name" value="WH_DNA-bd_sf"/>
</dbReference>
<keyword evidence="2" id="KW-0805">Transcription regulation</keyword>
<evidence type="ECO:0000256" key="4">
    <source>
        <dbReference type="ARBA" id="ARBA00023159"/>
    </source>
</evidence>
<dbReference type="FunFam" id="1.10.10.10:FF:000001">
    <property type="entry name" value="LysR family transcriptional regulator"/>
    <property type="match status" value="1"/>
</dbReference>